<dbReference type="CDD" id="cd10148">
    <property type="entry name" value="CsoR-like_DUF156"/>
    <property type="match status" value="1"/>
</dbReference>
<dbReference type="InterPro" id="IPR003735">
    <property type="entry name" value="Metal_Tscrpt_repr"/>
</dbReference>
<dbReference type="Gene3D" id="1.20.58.1000">
    <property type="entry name" value="Metal-sensitive repressor, helix protomer"/>
    <property type="match status" value="1"/>
</dbReference>
<accession>A0A098R303</accession>
<dbReference type="STRING" id="1480694.DC28_05335"/>
<dbReference type="AlphaFoldDB" id="A0A098R303"/>
<dbReference type="GO" id="GO:0003677">
    <property type="term" value="F:DNA binding"/>
    <property type="evidence" value="ECO:0007669"/>
    <property type="project" value="InterPro"/>
</dbReference>
<keyword evidence="3" id="KW-1185">Reference proteome</keyword>
<dbReference type="OrthoDB" id="9811244at2"/>
<dbReference type="Pfam" id="PF02583">
    <property type="entry name" value="Trns_repr_metal"/>
    <property type="match status" value="1"/>
</dbReference>
<dbReference type="GO" id="GO:0045892">
    <property type="term" value="P:negative regulation of DNA-templated transcription"/>
    <property type="evidence" value="ECO:0007669"/>
    <property type="project" value="UniProtKB-ARBA"/>
</dbReference>
<sequence length="92" mass="10520">MTELKQKDLDMRLKRIEGQIGGIRNMIANERYCIDILTQTSAISSALRKVEELILQNHLDTCVMEAIRSGDPQIQSEKTNEILMLVSKFRKG</sequence>
<evidence type="ECO:0000313" key="2">
    <source>
        <dbReference type="EMBL" id="KGE73117.1"/>
    </source>
</evidence>
<proteinExistence type="inferred from homology"/>
<dbReference type="eggNOG" id="COG1937">
    <property type="taxonomic scope" value="Bacteria"/>
</dbReference>
<evidence type="ECO:0008006" key="4">
    <source>
        <dbReference type="Google" id="ProtNLM"/>
    </source>
</evidence>
<organism evidence="2 3">
    <name type="scientific">Spirochaeta lutea</name>
    <dbReference type="NCBI Taxonomy" id="1480694"/>
    <lineage>
        <taxon>Bacteria</taxon>
        <taxon>Pseudomonadati</taxon>
        <taxon>Spirochaetota</taxon>
        <taxon>Spirochaetia</taxon>
        <taxon>Spirochaetales</taxon>
        <taxon>Spirochaetaceae</taxon>
        <taxon>Spirochaeta</taxon>
    </lineage>
</organism>
<dbReference type="Proteomes" id="UP000029692">
    <property type="component" value="Unassembled WGS sequence"/>
</dbReference>
<comment type="similarity">
    <text evidence="1">Belongs to the FrmR/RcnR family.</text>
</comment>
<dbReference type="InterPro" id="IPR038390">
    <property type="entry name" value="Metal_Tscrpt_repr_sf"/>
</dbReference>
<name>A0A098R303_9SPIO</name>
<dbReference type="RefSeq" id="WP_037546607.1">
    <property type="nucleotide sequence ID" value="NZ_JNUP01000046.1"/>
</dbReference>
<dbReference type="PANTHER" id="PTHR33677">
    <property type="entry name" value="TRANSCRIPTIONAL REPRESSOR FRMR-RELATED"/>
    <property type="match status" value="1"/>
</dbReference>
<reference evidence="2 3" key="1">
    <citation type="submission" date="2014-05" db="EMBL/GenBank/DDBJ databases">
        <title>De novo Genome Sequence of Spirocheata sp.</title>
        <authorList>
            <person name="Shivani Y."/>
            <person name="Subhash Y."/>
            <person name="Tushar L."/>
            <person name="Sasikala C."/>
            <person name="Ramana C.V."/>
        </authorList>
    </citation>
    <scope>NUCLEOTIDE SEQUENCE [LARGE SCALE GENOMIC DNA]</scope>
    <source>
        <strain evidence="2 3">JC230</strain>
    </source>
</reference>
<dbReference type="GO" id="GO:0046872">
    <property type="term" value="F:metal ion binding"/>
    <property type="evidence" value="ECO:0007669"/>
    <property type="project" value="InterPro"/>
</dbReference>
<evidence type="ECO:0000313" key="3">
    <source>
        <dbReference type="Proteomes" id="UP000029692"/>
    </source>
</evidence>
<evidence type="ECO:0000256" key="1">
    <source>
        <dbReference type="ARBA" id="ARBA00005260"/>
    </source>
</evidence>
<protein>
    <recommendedName>
        <fullName evidence="4">Transcriptional regulator</fullName>
    </recommendedName>
</protein>
<gene>
    <name evidence="2" type="ORF">DC28_05335</name>
</gene>
<comment type="caution">
    <text evidence="2">The sequence shown here is derived from an EMBL/GenBank/DDBJ whole genome shotgun (WGS) entry which is preliminary data.</text>
</comment>
<dbReference type="PANTHER" id="PTHR33677:SF3">
    <property type="entry name" value="COPPER-SENSING TRANSCRIPTIONAL REPRESSOR RICR"/>
    <property type="match status" value="1"/>
</dbReference>
<dbReference type="EMBL" id="JNUP01000046">
    <property type="protein sequence ID" value="KGE73117.1"/>
    <property type="molecule type" value="Genomic_DNA"/>
</dbReference>